<keyword evidence="1" id="KW-0472">Membrane</keyword>
<dbReference type="EMBL" id="NCKW01011187">
    <property type="protein sequence ID" value="POM64114.1"/>
    <property type="molecule type" value="Genomic_DNA"/>
</dbReference>
<evidence type="ECO:0000313" key="3">
    <source>
        <dbReference type="Proteomes" id="UP000237271"/>
    </source>
</evidence>
<feature type="transmembrane region" description="Helical" evidence="1">
    <location>
        <begin position="133"/>
        <end position="157"/>
    </location>
</feature>
<feature type="transmembrane region" description="Helical" evidence="1">
    <location>
        <begin position="163"/>
        <end position="182"/>
    </location>
</feature>
<dbReference type="AlphaFoldDB" id="A0A2P4XEZ8"/>
<dbReference type="Proteomes" id="UP000237271">
    <property type="component" value="Unassembled WGS sequence"/>
</dbReference>
<comment type="caution">
    <text evidence="2">The sequence shown here is derived from an EMBL/GenBank/DDBJ whole genome shotgun (WGS) entry which is preliminary data.</text>
</comment>
<accession>A0A2P4XEZ8</accession>
<feature type="transmembrane region" description="Helical" evidence="1">
    <location>
        <begin position="63"/>
        <end position="88"/>
    </location>
</feature>
<reference evidence="2 3" key="1">
    <citation type="journal article" date="2017" name="Genome Biol. Evol.">
        <title>Phytophthora megakarya and P. palmivora, closely related causal agents of cacao black pod rot, underwent increases in genome sizes and gene numbers by different mechanisms.</title>
        <authorList>
            <person name="Ali S.S."/>
            <person name="Shao J."/>
            <person name="Lary D.J."/>
            <person name="Kronmiller B."/>
            <person name="Shen D."/>
            <person name="Strem M.D."/>
            <person name="Amoako-Attah I."/>
            <person name="Akrofi A.Y."/>
            <person name="Begoude B.A."/>
            <person name="Ten Hoopen G.M."/>
            <person name="Coulibaly K."/>
            <person name="Kebe B.I."/>
            <person name="Melnick R.L."/>
            <person name="Guiltinan M.J."/>
            <person name="Tyler B.M."/>
            <person name="Meinhardt L.W."/>
            <person name="Bailey B.A."/>
        </authorList>
    </citation>
    <scope>NUCLEOTIDE SEQUENCE [LARGE SCALE GENOMIC DNA]</scope>
    <source>
        <strain evidence="3">sbr112.9</strain>
    </source>
</reference>
<proteinExistence type="predicted"/>
<keyword evidence="1" id="KW-0812">Transmembrane</keyword>
<protein>
    <submittedName>
        <fullName evidence="2">Uncharacterized protein</fullName>
    </submittedName>
</protein>
<feature type="transmembrane region" description="Helical" evidence="1">
    <location>
        <begin position="100"/>
        <end position="121"/>
    </location>
</feature>
<gene>
    <name evidence="2" type="ORF">PHPALM_20400</name>
</gene>
<name>A0A2P4XEZ8_9STRA</name>
<keyword evidence="1" id="KW-1133">Transmembrane helix</keyword>
<keyword evidence="3" id="KW-1185">Reference proteome</keyword>
<sequence length="350" mass="39203">MVSRVSVQPAGLHRDLQRRRFSTAEKAKRQAQRAWSRSQIGHRSSYSVERLLAFRDYYQRTSFARVLAVCSLTPIPALFVTIAIDLIPLRPPSEGWNENFAVWFRLFISTFAISLGLIAQVKEVIVAQTISNIGAFKIAIATSVVYVGTTIAVAVSWRFPIPFGYVLMVGPYVSIFSFFTVLEIGPRILAQSLILRQQIKSQLQIVATQGVVAVAYPLFSAVFNRLTGVEQTAFVIVMPLIKFITKQIIANAAQSLDEYVGPIVVFSVDVFNVFYVAICMQAATSTVTTLLIIAADSFHVIVALRSIFQRKYDAHPHGRALSYYLNQLPIMVLMICCESESARRHIRKIY</sequence>
<evidence type="ECO:0000256" key="1">
    <source>
        <dbReference type="SAM" id="Phobius"/>
    </source>
</evidence>
<evidence type="ECO:0000313" key="2">
    <source>
        <dbReference type="EMBL" id="POM64114.1"/>
    </source>
</evidence>
<feature type="transmembrane region" description="Helical" evidence="1">
    <location>
        <begin position="203"/>
        <end position="223"/>
    </location>
</feature>
<dbReference type="OrthoDB" id="126029at2759"/>
<organism evidence="2 3">
    <name type="scientific">Phytophthora palmivora</name>
    <dbReference type="NCBI Taxonomy" id="4796"/>
    <lineage>
        <taxon>Eukaryota</taxon>
        <taxon>Sar</taxon>
        <taxon>Stramenopiles</taxon>
        <taxon>Oomycota</taxon>
        <taxon>Peronosporomycetes</taxon>
        <taxon>Peronosporales</taxon>
        <taxon>Peronosporaceae</taxon>
        <taxon>Phytophthora</taxon>
    </lineage>
</organism>